<accession>A0ACD6ALC3</accession>
<protein>
    <submittedName>
        <fullName evidence="1">Uncharacterized protein</fullName>
    </submittedName>
</protein>
<dbReference type="EnsemblPlants" id="AVESA.00010b.r2.UnG1407040.1">
    <property type="protein sequence ID" value="AVESA.00010b.r2.UnG1407040.1.CDS"/>
    <property type="gene ID" value="AVESA.00010b.r2.UnG1407040"/>
</dbReference>
<name>A0ACD6ALC3_AVESA</name>
<keyword evidence="2" id="KW-1185">Reference proteome</keyword>
<evidence type="ECO:0000313" key="2">
    <source>
        <dbReference type="Proteomes" id="UP001732700"/>
    </source>
</evidence>
<reference evidence="1" key="1">
    <citation type="submission" date="2025-09" db="UniProtKB">
        <authorList>
            <consortium name="EnsemblPlants"/>
        </authorList>
    </citation>
    <scope>IDENTIFICATION</scope>
</reference>
<evidence type="ECO:0000313" key="1">
    <source>
        <dbReference type="EnsemblPlants" id="AVESA.00010b.r2.UnG1407040.1.CDS"/>
    </source>
</evidence>
<dbReference type="Proteomes" id="UP001732700">
    <property type="component" value="Unassembled WGS sequence"/>
</dbReference>
<organism evidence="1 2">
    <name type="scientific">Avena sativa</name>
    <name type="common">Oat</name>
    <dbReference type="NCBI Taxonomy" id="4498"/>
    <lineage>
        <taxon>Eukaryota</taxon>
        <taxon>Viridiplantae</taxon>
        <taxon>Streptophyta</taxon>
        <taxon>Embryophyta</taxon>
        <taxon>Tracheophyta</taxon>
        <taxon>Spermatophyta</taxon>
        <taxon>Magnoliopsida</taxon>
        <taxon>Liliopsida</taxon>
        <taxon>Poales</taxon>
        <taxon>Poaceae</taxon>
        <taxon>BOP clade</taxon>
        <taxon>Pooideae</taxon>
        <taxon>Poodae</taxon>
        <taxon>Poeae</taxon>
        <taxon>Poeae Chloroplast Group 1 (Aveneae type)</taxon>
        <taxon>Aveninae</taxon>
        <taxon>Avena</taxon>
    </lineage>
</organism>
<proteinExistence type="predicted"/>
<sequence>MEEEWPAARVRQAFLDFFESRSHTRWPSSPVVPVDDPTLLFANAGMNQFKPVFLGAAAPDSPLGRLRRACNTQKCIRAGGKHNDLDDVGNDTYHHTFFEMLGSWSFGDYFKDEAIGQAWDLLTKVYKLPVDRFYATYFGGDEKAGTAADTESRDIWLRYLPKERVLPFGCKDNFWEMGETGPCGPCTEIHFDRIGNRDASSLVNDDDPTCIEIWNLVFIQFNRESDGTLRPLPAKHVDTGMGFERLTSILQNKMSNYDTDVFIPLFDAIHKSVGDGIEPYSGKLGSSDVGKVDTAYRVVADHIRTLSFAIADGSQPGNEGREYVLRRILRRAVHFGRQKLMAKQGFFSNLVDVFVQVMGGVFPELKENEKKIKDIIKAEEASFENTLVKGFERFKKAADAVKENGGAVLSGQDAFVLWDTYGYPIDLTEVMAVDFGLAVDMEGFNVCMEEARQKARNARFKAGEKSIILDANATSQLLNQGLGSTDDSPKFQHEEHSSVVMAIYTGSEFIASASGDEDFGLVLKSTSFYAEQGGQIYDIGSIEGPSGSFTVNNVQVFAGYVLHIGSFVEGSKALSVGDEVKCKVDYTRRSLIAPNHTCTHMLNFALREVLGDHIDQKGSIVLPEKLRFDFSHGKPVTLEDLERIELKVNQQINDMLEVYAKEIKLADAKRINGLRAVFGEIYPDPVIVVSIGRKVEDLLADPESKVSISVELCGGTHISNTRNAVAFVIISEEGIAKGVRRITAVTGECASQAMKLASSIDTDIIDASKLDGVALEKKIGSLKSTLDAAAIPATRKADLRKKVSELEDQIRKAKKKTGQENIEKAVKAAMDAADAALSAGQPFCVAHVDVGLDATALREAVVKCMNQPPLEKECMKHLPIMLFSTDVASNKAVVYAGVPPEAPNDGLEVLGWLRASIAPLKGRGGGGKNGLAQGQGNDASQLKEAMELATQMAKLHFSS</sequence>